<dbReference type="Proteomes" id="UP000295601">
    <property type="component" value="Unassembled WGS sequence"/>
</dbReference>
<dbReference type="CDD" id="cd00887">
    <property type="entry name" value="MoeA"/>
    <property type="match status" value="1"/>
</dbReference>
<dbReference type="GO" id="GO:0006777">
    <property type="term" value="P:Mo-molybdopterin cofactor biosynthetic process"/>
    <property type="evidence" value="ECO:0007669"/>
    <property type="project" value="UniProtKB-UniRule"/>
</dbReference>
<comment type="caution">
    <text evidence="10">The sequence shown here is derived from an EMBL/GenBank/DDBJ whole genome shotgun (WGS) entry which is preliminary data.</text>
</comment>
<dbReference type="Pfam" id="PF03453">
    <property type="entry name" value="MoeA_N"/>
    <property type="match status" value="1"/>
</dbReference>
<proteinExistence type="inferred from homology"/>
<dbReference type="PANTHER" id="PTHR10192:SF5">
    <property type="entry name" value="GEPHYRIN"/>
    <property type="match status" value="1"/>
</dbReference>
<comment type="pathway">
    <text evidence="2 7">Cofactor biosynthesis; molybdopterin biosynthesis.</text>
</comment>
<dbReference type="Gene3D" id="3.90.105.10">
    <property type="entry name" value="Molybdopterin biosynthesis moea protein, domain 2"/>
    <property type="match status" value="1"/>
</dbReference>
<dbReference type="InterPro" id="IPR036135">
    <property type="entry name" value="MoeA_linker/N_sf"/>
</dbReference>
<dbReference type="SUPFAM" id="SSF63867">
    <property type="entry name" value="MoeA C-terminal domain-like"/>
    <property type="match status" value="1"/>
</dbReference>
<dbReference type="Gene3D" id="2.40.340.10">
    <property type="entry name" value="MoeA, C-terminal, domain IV"/>
    <property type="match status" value="1"/>
</dbReference>
<dbReference type="EMBL" id="SNYA01000002">
    <property type="protein sequence ID" value="TDP94445.1"/>
    <property type="molecule type" value="Genomic_DNA"/>
</dbReference>
<keyword evidence="4 7" id="KW-0500">Molybdenum</keyword>
<sequence>MRTVTAHTALVRGLLDPMLAELAQATPEHVGIGHPELAGRVIAIDLTAATPLPPFENSQMDGYAVRHRDLLEAAEAAEPADPAAARSASITLPIGRTVAAGDAPIPHAPGTASPVMTGAAMPVGADTVIPVERANPAHFTELSRAGDPEPSGTVTFASTPPRGEFVRARGSDLPAGATLLTAGTRLTPARIGLLAGAGVAEVPVRVRPRVLLVATGDEVADPGAIRTAGQIHDANTPLLAALLTGLGAEVRTRRTGDTAAELQHILTAAAESVDLIVTSGGISAGAYEVVRDALTEYGVEFAGLALQPGGPQGLGRWAVNGSAVPVLCFPGNPVSSALSAELFVAPALRGYAGRPEALPVEQRTLAHELHSPLHKHQVRRGRLDADGRVHVTAPGSHLLADLAAAELLAHVPVGVEHLPAGSPIEIWRLHD</sequence>
<evidence type="ECO:0000256" key="8">
    <source>
        <dbReference type="SAM" id="MobiDB-lite"/>
    </source>
</evidence>
<dbReference type="Pfam" id="PF03454">
    <property type="entry name" value="MoeA_C"/>
    <property type="match status" value="1"/>
</dbReference>
<dbReference type="InterPro" id="IPR038987">
    <property type="entry name" value="MoeA-like"/>
</dbReference>
<keyword evidence="5 7" id="KW-0501">Molybdenum cofactor biosynthesis</keyword>
<dbReference type="EC" id="2.10.1.1" evidence="7"/>
<feature type="region of interest" description="Disordered" evidence="8">
    <location>
        <begin position="141"/>
        <end position="161"/>
    </location>
</feature>
<dbReference type="OrthoDB" id="9804758at2"/>
<comment type="catalytic activity">
    <reaction evidence="6">
        <text>adenylyl-molybdopterin + molybdate = Mo-molybdopterin + AMP + H(+)</text>
        <dbReference type="Rhea" id="RHEA:35047"/>
        <dbReference type="ChEBI" id="CHEBI:15378"/>
        <dbReference type="ChEBI" id="CHEBI:36264"/>
        <dbReference type="ChEBI" id="CHEBI:62727"/>
        <dbReference type="ChEBI" id="CHEBI:71302"/>
        <dbReference type="ChEBI" id="CHEBI:456215"/>
        <dbReference type="EC" id="2.10.1.1"/>
    </reaction>
</comment>
<accession>A0A4R6S6N1</accession>
<reference evidence="10 11" key="1">
    <citation type="submission" date="2019-03" db="EMBL/GenBank/DDBJ databases">
        <title>Genomic analyses of the natural microbiome of Caenorhabditis elegans.</title>
        <authorList>
            <person name="Samuel B."/>
        </authorList>
    </citation>
    <scope>NUCLEOTIDE SEQUENCE [LARGE SCALE GENOMIC DNA]</scope>
    <source>
        <strain evidence="10 11">JUb18</strain>
    </source>
</reference>
<evidence type="ECO:0000256" key="2">
    <source>
        <dbReference type="ARBA" id="ARBA00005046"/>
    </source>
</evidence>
<dbReference type="GO" id="GO:0046872">
    <property type="term" value="F:metal ion binding"/>
    <property type="evidence" value="ECO:0007669"/>
    <property type="project" value="UniProtKB-UniRule"/>
</dbReference>
<dbReference type="PANTHER" id="PTHR10192">
    <property type="entry name" value="MOLYBDOPTERIN BIOSYNTHESIS PROTEIN"/>
    <property type="match status" value="1"/>
</dbReference>
<evidence type="ECO:0000313" key="11">
    <source>
        <dbReference type="Proteomes" id="UP000295601"/>
    </source>
</evidence>
<evidence type="ECO:0000256" key="3">
    <source>
        <dbReference type="ARBA" id="ARBA00010763"/>
    </source>
</evidence>
<comment type="cofactor">
    <cofactor evidence="7">
        <name>Mg(2+)</name>
        <dbReference type="ChEBI" id="CHEBI:18420"/>
    </cofactor>
</comment>
<dbReference type="InterPro" id="IPR005110">
    <property type="entry name" value="MoeA_linker/N"/>
</dbReference>
<dbReference type="UniPathway" id="UPA00344"/>
<dbReference type="GO" id="GO:0005829">
    <property type="term" value="C:cytosol"/>
    <property type="evidence" value="ECO:0007669"/>
    <property type="project" value="TreeGrafter"/>
</dbReference>
<comment type="similarity">
    <text evidence="3 7">Belongs to the MoeA family.</text>
</comment>
<keyword evidence="11" id="KW-1185">Reference proteome</keyword>
<dbReference type="Pfam" id="PF00994">
    <property type="entry name" value="MoCF_biosynth"/>
    <property type="match status" value="1"/>
</dbReference>
<dbReference type="InterPro" id="IPR036688">
    <property type="entry name" value="MoeA_C_domain_IV_sf"/>
</dbReference>
<evidence type="ECO:0000256" key="6">
    <source>
        <dbReference type="ARBA" id="ARBA00047317"/>
    </source>
</evidence>
<feature type="domain" description="MoaB/Mog" evidence="9">
    <location>
        <begin position="211"/>
        <end position="350"/>
    </location>
</feature>
<evidence type="ECO:0000256" key="4">
    <source>
        <dbReference type="ARBA" id="ARBA00022505"/>
    </source>
</evidence>
<dbReference type="Gene3D" id="2.170.190.11">
    <property type="entry name" value="Molybdopterin biosynthesis moea protein, domain 3"/>
    <property type="match status" value="1"/>
</dbReference>
<keyword evidence="7" id="KW-0808">Transferase</keyword>
<evidence type="ECO:0000256" key="7">
    <source>
        <dbReference type="RuleBase" id="RU365090"/>
    </source>
</evidence>
<gene>
    <name evidence="10" type="ORF">EDF62_0861</name>
</gene>
<name>A0A4R6S6N1_9MICO</name>
<keyword evidence="7" id="KW-0460">Magnesium</keyword>
<keyword evidence="7" id="KW-0479">Metal-binding</keyword>
<dbReference type="InterPro" id="IPR036425">
    <property type="entry name" value="MoaB/Mog-like_dom_sf"/>
</dbReference>
<comment type="function">
    <text evidence="1 7">Catalyzes the insertion of molybdate into adenylated molybdopterin with the concomitant release of AMP.</text>
</comment>
<dbReference type="NCBIfam" id="NF045515">
    <property type="entry name" value="Glp_gephyrin"/>
    <property type="match status" value="1"/>
</dbReference>
<dbReference type="RefSeq" id="WP_133616064.1">
    <property type="nucleotide sequence ID" value="NZ_SNYA01000002.1"/>
</dbReference>
<dbReference type="SUPFAM" id="SSF63882">
    <property type="entry name" value="MoeA N-terminal region -like"/>
    <property type="match status" value="1"/>
</dbReference>
<dbReference type="SMART" id="SM00852">
    <property type="entry name" value="MoCF_biosynth"/>
    <property type="match status" value="1"/>
</dbReference>
<evidence type="ECO:0000259" key="9">
    <source>
        <dbReference type="SMART" id="SM00852"/>
    </source>
</evidence>
<dbReference type="GO" id="GO:0061599">
    <property type="term" value="F:molybdopterin molybdotransferase activity"/>
    <property type="evidence" value="ECO:0007669"/>
    <property type="project" value="UniProtKB-UniRule"/>
</dbReference>
<evidence type="ECO:0000256" key="5">
    <source>
        <dbReference type="ARBA" id="ARBA00023150"/>
    </source>
</evidence>
<organism evidence="10 11">
    <name type="scientific">Leucobacter luti</name>
    <dbReference type="NCBI Taxonomy" id="340320"/>
    <lineage>
        <taxon>Bacteria</taxon>
        <taxon>Bacillati</taxon>
        <taxon>Actinomycetota</taxon>
        <taxon>Actinomycetes</taxon>
        <taxon>Micrococcales</taxon>
        <taxon>Microbacteriaceae</taxon>
        <taxon>Leucobacter</taxon>
    </lineage>
</organism>
<protein>
    <recommendedName>
        <fullName evidence="7">Molybdopterin molybdenumtransferase</fullName>
        <ecNumber evidence="7">2.10.1.1</ecNumber>
    </recommendedName>
</protein>
<dbReference type="SUPFAM" id="SSF53218">
    <property type="entry name" value="Molybdenum cofactor biosynthesis proteins"/>
    <property type="match status" value="1"/>
</dbReference>
<dbReference type="InterPro" id="IPR005111">
    <property type="entry name" value="MoeA_C_domain_IV"/>
</dbReference>
<dbReference type="Gene3D" id="3.40.980.10">
    <property type="entry name" value="MoaB/Mog-like domain"/>
    <property type="match status" value="1"/>
</dbReference>
<dbReference type="AlphaFoldDB" id="A0A4R6S6N1"/>
<dbReference type="InterPro" id="IPR001453">
    <property type="entry name" value="MoaB/Mog_dom"/>
</dbReference>
<evidence type="ECO:0000313" key="10">
    <source>
        <dbReference type="EMBL" id="TDP94445.1"/>
    </source>
</evidence>
<evidence type="ECO:0000256" key="1">
    <source>
        <dbReference type="ARBA" id="ARBA00002901"/>
    </source>
</evidence>